<name>A0AAD6HVL3_9EURO</name>
<proteinExistence type="predicted"/>
<feature type="compositionally biased region" description="Polar residues" evidence="1">
    <location>
        <begin position="227"/>
        <end position="241"/>
    </location>
</feature>
<dbReference type="AlphaFoldDB" id="A0AAD6HVL3"/>
<evidence type="ECO:0000313" key="2">
    <source>
        <dbReference type="EMBL" id="KAJ5738853.1"/>
    </source>
</evidence>
<protein>
    <submittedName>
        <fullName evidence="2">Uncharacterized protein</fullName>
    </submittedName>
</protein>
<evidence type="ECO:0000313" key="3">
    <source>
        <dbReference type="Proteomes" id="UP001215712"/>
    </source>
</evidence>
<sequence length="307" mass="34295">MTAQTAEPQSPTPSEDTDEQQFWNPWWNLHFHSRTHLFWQRRNGRPEAIELSALTRTNIDSPCYFFPDCQQHKGTQLCWCPDCRDGQNPRWCCCAHYAHYCIVSSRSRKQDLMVLQYPGCQNPALSSQYYVSRFTFPGLANNPAPAQVTPAEVTTAEASTARATTSRAITSRATTSRAITFRANTTRATTARATAEANNSRAPAGDTTTKTSKRKKTNKNKRKYNQRLMQMQQEQAMTSTAEPEPTLPAPSPELCAQPSGAAEVTSDPSSEDVVFSSSPLIPEPSSRLRRASWPLSLLSIEEVYPLT</sequence>
<accession>A0AAD6HVL3</accession>
<dbReference type="Proteomes" id="UP001215712">
    <property type="component" value="Unassembled WGS sequence"/>
</dbReference>
<gene>
    <name evidence="2" type="ORF">N7493_002008</name>
</gene>
<organism evidence="2 3">
    <name type="scientific">Penicillium malachiteum</name>
    <dbReference type="NCBI Taxonomy" id="1324776"/>
    <lineage>
        <taxon>Eukaryota</taxon>
        <taxon>Fungi</taxon>
        <taxon>Dikarya</taxon>
        <taxon>Ascomycota</taxon>
        <taxon>Pezizomycotina</taxon>
        <taxon>Eurotiomycetes</taxon>
        <taxon>Eurotiomycetidae</taxon>
        <taxon>Eurotiales</taxon>
        <taxon>Aspergillaceae</taxon>
        <taxon>Penicillium</taxon>
    </lineage>
</organism>
<reference evidence="2" key="2">
    <citation type="submission" date="2023-01" db="EMBL/GenBank/DDBJ databases">
        <authorList>
            <person name="Petersen C."/>
        </authorList>
    </citation>
    <scope>NUCLEOTIDE SEQUENCE</scope>
    <source>
        <strain evidence="2">IBT 17514</strain>
    </source>
</reference>
<feature type="compositionally biased region" description="Basic residues" evidence="1">
    <location>
        <begin position="211"/>
        <end position="225"/>
    </location>
</feature>
<reference evidence="2" key="1">
    <citation type="journal article" date="2023" name="IMA Fungus">
        <title>Comparative genomic study of the Penicillium genus elucidates a diverse pangenome and 15 lateral gene transfer events.</title>
        <authorList>
            <person name="Petersen C."/>
            <person name="Sorensen T."/>
            <person name="Nielsen M.R."/>
            <person name="Sondergaard T.E."/>
            <person name="Sorensen J.L."/>
            <person name="Fitzpatrick D.A."/>
            <person name="Frisvad J.C."/>
            <person name="Nielsen K.L."/>
        </authorList>
    </citation>
    <scope>NUCLEOTIDE SEQUENCE</scope>
    <source>
        <strain evidence="2">IBT 17514</strain>
    </source>
</reference>
<feature type="region of interest" description="Disordered" evidence="1">
    <location>
        <begin position="156"/>
        <end position="289"/>
    </location>
</feature>
<feature type="compositionally biased region" description="Low complexity" evidence="1">
    <location>
        <begin position="156"/>
        <end position="210"/>
    </location>
</feature>
<keyword evidence="3" id="KW-1185">Reference proteome</keyword>
<dbReference type="EMBL" id="JAQJAN010000002">
    <property type="protein sequence ID" value="KAJ5738853.1"/>
    <property type="molecule type" value="Genomic_DNA"/>
</dbReference>
<evidence type="ECO:0000256" key="1">
    <source>
        <dbReference type="SAM" id="MobiDB-lite"/>
    </source>
</evidence>
<comment type="caution">
    <text evidence="2">The sequence shown here is derived from an EMBL/GenBank/DDBJ whole genome shotgun (WGS) entry which is preliminary data.</text>
</comment>